<dbReference type="SUPFAM" id="SSF81383">
    <property type="entry name" value="F-box domain"/>
    <property type="match status" value="1"/>
</dbReference>
<protein>
    <recommendedName>
        <fullName evidence="2">F-box domain-containing protein</fullName>
    </recommendedName>
</protein>
<gene>
    <name evidence="3" type="ORF">NQ317_014926</name>
</gene>
<proteinExistence type="predicted"/>
<comment type="caution">
    <text evidence="3">The sequence shown here is derived from an EMBL/GenBank/DDBJ whole genome shotgun (WGS) entry which is preliminary data.</text>
</comment>
<evidence type="ECO:0000313" key="4">
    <source>
        <dbReference type="Proteomes" id="UP001162164"/>
    </source>
</evidence>
<feature type="region of interest" description="Disordered" evidence="1">
    <location>
        <begin position="138"/>
        <end position="181"/>
    </location>
</feature>
<dbReference type="EMBL" id="JAPWTJ010000073">
    <property type="protein sequence ID" value="KAJ8983468.1"/>
    <property type="molecule type" value="Genomic_DNA"/>
</dbReference>
<dbReference type="Gene3D" id="1.20.1280.50">
    <property type="match status" value="1"/>
</dbReference>
<evidence type="ECO:0000259" key="2">
    <source>
        <dbReference type="PROSITE" id="PS50181"/>
    </source>
</evidence>
<dbReference type="InterPro" id="IPR001810">
    <property type="entry name" value="F-box_dom"/>
</dbReference>
<dbReference type="Pfam" id="PF00646">
    <property type="entry name" value="F-box"/>
    <property type="match status" value="1"/>
</dbReference>
<feature type="compositionally biased region" description="Basic and acidic residues" evidence="1">
    <location>
        <begin position="141"/>
        <end position="157"/>
    </location>
</feature>
<name>A0ABQ9K1J1_9CUCU</name>
<dbReference type="Proteomes" id="UP001162164">
    <property type="component" value="Unassembled WGS sequence"/>
</dbReference>
<dbReference type="PROSITE" id="PS50181">
    <property type="entry name" value="FBOX"/>
    <property type="match status" value="1"/>
</dbReference>
<keyword evidence="4" id="KW-1185">Reference proteome</keyword>
<dbReference type="SMART" id="SM00256">
    <property type="entry name" value="FBOX"/>
    <property type="match status" value="1"/>
</dbReference>
<accession>A0ABQ9K1J1</accession>
<sequence>MCLNIWRITHGPHLQPKQKNCPLEDVPYDKFLQDEIKNVFGESVCRYLIDLGENKRKLENLPAKIFLNILKFLSVNDILHLSQTSKILRELCDTELFWCMMFKKVMRKTPSCQDKIMAFDYNWREVLKMRKLLSKKVSKNQLKEKEEKPPTTQEKKKPTQLLRNRQNKPLATPKRNMIRSK</sequence>
<feature type="domain" description="F-box" evidence="2">
    <location>
        <begin position="55"/>
        <end position="101"/>
    </location>
</feature>
<dbReference type="InterPro" id="IPR036047">
    <property type="entry name" value="F-box-like_dom_sf"/>
</dbReference>
<evidence type="ECO:0000313" key="3">
    <source>
        <dbReference type="EMBL" id="KAJ8983468.1"/>
    </source>
</evidence>
<reference evidence="3" key="1">
    <citation type="journal article" date="2023" name="Insect Mol. Biol.">
        <title>Genome sequencing provides insights into the evolution of gene families encoding plant cell wall-degrading enzymes in longhorned beetles.</title>
        <authorList>
            <person name="Shin N.R."/>
            <person name="Okamura Y."/>
            <person name="Kirsch R."/>
            <person name="Pauchet Y."/>
        </authorList>
    </citation>
    <scope>NUCLEOTIDE SEQUENCE</scope>
    <source>
        <strain evidence="3">MMC_N1</strain>
    </source>
</reference>
<evidence type="ECO:0000256" key="1">
    <source>
        <dbReference type="SAM" id="MobiDB-lite"/>
    </source>
</evidence>
<organism evidence="3 4">
    <name type="scientific">Molorchus minor</name>
    <dbReference type="NCBI Taxonomy" id="1323400"/>
    <lineage>
        <taxon>Eukaryota</taxon>
        <taxon>Metazoa</taxon>
        <taxon>Ecdysozoa</taxon>
        <taxon>Arthropoda</taxon>
        <taxon>Hexapoda</taxon>
        <taxon>Insecta</taxon>
        <taxon>Pterygota</taxon>
        <taxon>Neoptera</taxon>
        <taxon>Endopterygota</taxon>
        <taxon>Coleoptera</taxon>
        <taxon>Polyphaga</taxon>
        <taxon>Cucujiformia</taxon>
        <taxon>Chrysomeloidea</taxon>
        <taxon>Cerambycidae</taxon>
        <taxon>Lamiinae</taxon>
        <taxon>Monochamini</taxon>
        <taxon>Molorchus</taxon>
    </lineage>
</organism>